<evidence type="ECO:0000313" key="2">
    <source>
        <dbReference type="Proteomes" id="UP001057279"/>
    </source>
</evidence>
<organism evidence="1 2">
    <name type="scientific">Ovis ammon polii x Ovis aries</name>
    <dbReference type="NCBI Taxonomy" id="2918886"/>
    <lineage>
        <taxon>Eukaryota</taxon>
        <taxon>Metazoa</taxon>
        <taxon>Chordata</taxon>
        <taxon>Craniata</taxon>
        <taxon>Vertebrata</taxon>
        <taxon>Euteleostomi</taxon>
        <taxon>Mammalia</taxon>
        <taxon>Eutheria</taxon>
        <taxon>Laurasiatheria</taxon>
        <taxon>Artiodactyla</taxon>
        <taxon>Ruminantia</taxon>
        <taxon>Pecora</taxon>
        <taxon>Bovidae</taxon>
        <taxon>Caprinae</taxon>
        <taxon>Ovis</taxon>
    </lineage>
</organism>
<dbReference type="EMBL" id="CM043047">
    <property type="protein sequence ID" value="KAI4560510.1"/>
    <property type="molecule type" value="Genomic_DNA"/>
</dbReference>
<protein>
    <submittedName>
        <fullName evidence="1">Uncharacterized protein</fullName>
    </submittedName>
</protein>
<sequence>MISPIWPLRRGWPSGLQFPEAPKAGEEAAGGLCQARLAVFSAVVAVTIRETGDAGSEMPGPEASESTVEENEDDNQFVSKVKTDTESSDSNKNYCGLSKSKELDFKYAEQPIIEEKPSSSSKEKNG</sequence>
<name>A0ACB9U6Z3_9CETA</name>
<accession>A0ACB9U6Z3</accession>
<gene>
    <name evidence="1" type="ORF">MJG53_017139</name>
</gene>
<evidence type="ECO:0000313" key="1">
    <source>
        <dbReference type="EMBL" id="KAI4560510.1"/>
    </source>
</evidence>
<proteinExistence type="predicted"/>
<keyword evidence="2" id="KW-1185">Reference proteome</keyword>
<comment type="caution">
    <text evidence="1">The sequence shown here is derived from an EMBL/GenBank/DDBJ whole genome shotgun (WGS) entry which is preliminary data.</text>
</comment>
<dbReference type="Proteomes" id="UP001057279">
    <property type="component" value="Linkage Group LG22"/>
</dbReference>
<reference evidence="1" key="1">
    <citation type="submission" date="2022-03" db="EMBL/GenBank/DDBJ databases">
        <title>Genomic analyses of argali, domestic sheep and their hybrids provide insights into chromosomal evolution, heterosis and genetic basis of agronomic traits.</title>
        <authorList>
            <person name="Li M."/>
        </authorList>
    </citation>
    <scope>NUCLEOTIDE SEQUENCE</scope>
    <source>
        <strain evidence="1">F1 hybrid</strain>
    </source>
</reference>